<dbReference type="AlphaFoldDB" id="A0AAQ3P4V7"/>
<evidence type="ECO:0000256" key="1">
    <source>
        <dbReference type="SAM" id="MobiDB-lite"/>
    </source>
</evidence>
<proteinExistence type="predicted"/>
<gene>
    <name evidence="2" type="ORF">V8G54_008034</name>
</gene>
<organism evidence="2 3">
    <name type="scientific">Vigna mungo</name>
    <name type="common">Black gram</name>
    <name type="synonym">Phaseolus mungo</name>
    <dbReference type="NCBI Taxonomy" id="3915"/>
    <lineage>
        <taxon>Eukaryota</taxon>
        <taxon>Viridiplantae</taxon>
        <taxon>Streptophyta</taxon>
        <taxon>Embryophyta</taxon>
        <taxon>Tracheophyta</taxon>
        <taxon>Spermatophyta</taxon>
        <taxon>Magnoliopsida</taxon>
        <taxon>eudicotyledons</taxon>
        <taxon>Gunneridae</taxon>
        <taxon>Pentapetalae</taxon>
        <taxon>rosids</taxon>
        <taxon>fabids</taxon>
        <taxon>Fabales</taxon>
        <taxon>Fabaceae</taxon>
        <taxon>Papilionoideae</taxon>
        <taxon>50 kb inversion clade</taxon>
        <taxon>NPAAA clade</taxon>
        <taxon>indigoferoid/millettioid clade</taxon>
        <taxon>Phaseoleae</taxon>
        <taxon>Vigna</taxon>
    </lineage>
</organism>
<evidence type="ECO:0000313" key="3">
    <source>
        <dbReference type="Proteomes" id="UP001374535"/>
    </source>
</evidence>
<sequence>MFQPYWDNLQQHNIWSQKSKDNKLKNKTKQKPSLMTPSSNASPTFDEKEEKQQRNMKNTKLVKSMRDPKASGEQNSPFFSCNILKNLAVKLLRSLLRVMLTTTLSF</sequence>
<accession>A0AAQ3P4V7</accession>
<dbReference type="Proteomes" id="UP001374535">
    <property type="component" value="Chromosome 2"/>
</dbReference>
<reference evidence="2 3" key="1">
    <citation type="journal article" date="2023" name="Life. Sci Alliance">
        <title>Evolutionary insights into 3D genome organization and epigenetic landscape of Vigna mungo.</title>
        <authorList>
            <person name="Junaid A."/>
            <person name="Singh B."/>
            <person name="Bhatia S."/>
        </authorList>
    </citation>
    <scope>NUCLEOTIDE SEQUENCE [LARGE SCALE GENOMIC DNA]</scope>
    <source>
        <strain evidence="2">Urdbean</strain>
    </source>
</reference>
<feature type="compositionally biased region" description="Polar residues" evidence="1">
    <location>
        <begin position="33"/>
        <end position="43"/>
    </location>
</feature>
<evidence type="ECO:0000313" key="2">
    <source>
        <dbReference type="EMBL" id="WVZ20712.1"/>
    </source>
</evidence>
<keyword evidence="3" id="KW-1185">Reference proteome</keyword>
<name>A0AAQ3P4V7_VIGMU</name>
<dbReference type="EMBL" id="CP144699">
    <property type="protein sequence ID" value="WVZ20712.1"/>
    <property type="molecule type" value="Genomic_DNA"/>
</dbReference>
<feature type="region of interest" description="Disordered" evidence="1">
    <location>
        <begin position="1"/>
        <end position="75"/>
    </location>
</feature>
<protein>
    <submittedName>
        <fullName evidence="2">Uncharacterized protein</fullName>
    </submittedName>
</protein>